<protein>
    <recommendedName>
        <fullName evidence="5">SAM-dependent methyltransferase</fullName>
    </recommendedName>
</protein>
<comment type="caution">
    <text evidence="3">The sequence shown here is derived from an EMBL/GenBank/DDBJ whole genome shotgun (WGS) entry which is preliminary data.</text>
</comment>
<keyword evidence="2" id="KW-0808">Transferase</keyword>
<dbReference type="Gene3D" id="3.40.50.12710">
    <property type="match status" value="1"/>
</dbReference>
<dbReference type="EMBL" id="RSEB01000003">
    <property type="protein sequence ID" value="RRR99557.1"/>
    <property type="molecule type" value="Genomic_DNA"/>
</dbReference>
<dbReference type="RefSeq" id="WP_125248068.1">
    <property type="nucleotide sequence ID" value="NZ_RSEB01000003.1"/>
</dbReference>
<organism evidence="3 4">
    <name type="scientific">Glycomyces terrestris</name>
    <dbReference type="NCBI Taxonomy" id="2493553"/>
    <lineage>
        <taxon>Bacteria</taxon>
        <taxon>Bacillati</taxon>
        <taxon>Actinomycetota</taxon>
        <taxon>Actinomycetes</taxon>
        <taxon>Glycomycetales</taxon>
        <taxon>Glycomycetaceae</taxon>
        <taxon>Glycomyces</taxon>
    </lineage>
</organism>
<sequence length="308" mass="32628">MGAYERWGAAMARALYGPGGFYRRELPAHHFATSAQTRAFAEAVAVLADAVDARLGRPAGFAVVDVGAGGGDLLAHLAALLPDRVALTGVELRPRPAGLPERIAWLPEPPARVTGLLVACELLDNVPCDVAVVDDAGVRRYEEVGPGGATRPGDRLDPADDDWLDRWWPVSAPGERAEIGRPRDAAWRGLADRLDRGTLLAVDYGHTAADRPAGGTLTGFKDGRGAAPVPDGTRDLTAHVAVDALGADRLERQRDALRALGVRAHRPPLDLAYRDPVAYAAALVKAGEAARLTDPAGLGAHWWARADR</sequence>
<dbReference type="AlphaFoldDB" id="A0A426UYB3"/>
<accession>A0A426UYB3</accession>
<dbReference type="InterPro" id="IPR003788">
    <property type="entry name" value="NDUFAF7"/>
</dbReference>
<dbReference type="InterPro" id="IPR038375">
    <property type="entry name" value="NDUFAF7_sf"/>
</dbReference>
<name>A0A426UYB3_9ACTN</name>
<gene>
    <name evidence="3" type="ORF">EIW28_12715</name>
</gene>
<dbReference type="Proteomes" id="UP000277256">
    <property type="component" value="Unassembled WGS sequence"/>
</dbReference>
<dbReference type="InterPro" id="IPR029063">
    <property type="entry name" value="SAM-dependent_MTases_sf"/>
</dbReference>
<dbReference type="OrthoDB" id="4856867at2"/>
<dbReference type="GO" id="GO:0032259">
    <property type="term" value="P:methylation"/>
    <property type="evidence" value="ECO:0007669"/>
    <property type="project" value="UniProtKB-KW"/>
</dbReference>
<dbReference type="GO" id="GO:0008168">
    <property type="term" value="F:methyltransferase activity"/>
    <property type="evidence" value="ECO:0007669"/>
    <property type="project" value="UniProtKB-KW"/>
</dbReference>
<evidence type="ECO:0000256" key="2">
    <source>
        <dbReference type="ARBA" id="ARBA00022679"/>
    </source>
</evidence>
<dbReference type="SUPFAM" id="SSF53335">
    <property type="entry name" value="S-adenosyl-L-methionine-dependent methyltransferases"/>
    <property type="match status" value="1"/>
</dbReference>
<dbReference type="Pfam" id="PF02636">
    <property type="entry name" value="Methyltransf_28"/>
    <property type="match status" value="1"/>
</dbReference>
<evidence type="ECO:0000313" key="3">
    <source>
        <dbReference type="EMBL" id="RRR99557.1"/>
    </source>
</evidence>
<keyword evidence="4" id="KW-1185">Reference proteome</keyword>
<evidence type="ECO:0000313" key="4">
    <source>
        <dbReference type="Proteomes" id="UP000277256"/>
    </source>
</evidence>
<keyword evidence="1" id="KW-0489">Methyltransferase</keyword>
<evidence type="ECO:0000256" key="1">
    <source>
        <dbReference type="ARBA" id="ARBA00022603"/>
    </source>
</evidence>
<proteinExistence type="predicted"/>
<reference evidence="3 4" key="1">
    <citation type="submission" date="2018-12" db="EMBL/GenBank/DDBJ databases">
        <title>Glycomyces sp. YIM 121974 draft genome.</title>
        <authorList>
            <person name="Li Q."/>
        </authorList>
    </citation>
    <scope>NUCLEOTIDE SEQUENCE [LARGE SCALE GENOMIC DNA]</scope>
    <source>
        <strain evidence="3 4">YIM 121974</strain>
    </source>
</reference>
<evidence type="ECO:0008006" key="5">
    <source>
        <dbReference type="Google" id="ProtNLM"/>
    </source>
</evidence>